<keyword evidence="2" id="KW-0830">Ubiquinone</keyword>
<feature type="transmembrane region" description="Helical" evidence="1">
    <location>
        <begin position="95"/>
        <end position="116"/>
    </location>
</feature>
<dbReference type="PANTHER" id="PTHR33269:SF19">
    <property type="entry name" value="NADH-QUINONE OXIDOREDUCTASE SUBUNIT J"/>
    <property type="match status" value="1"/>
</dbReference>
<feature type="transmembrane region" description="Helical" evidence="1">
    <location>
        <begin position="32"/>
        <end position="53"/>
    </location>
</feature>
<dbReference type="PANTHER" id="PTHR33269">
    <property type="entry name" value="NADH-UBIQUINONE OXIDOREDUCTASE CHAIN 6"/>
    <property type="match status" value="1"/>
</dbReference>
<dbReference type="InterPro" id="IPR001457">
    <property type="entry name" value="NADH_UbQ/plastoQ_OxRdtase_su6"/>
</dbReference>
<keyword evidence="1" id="KW-1133">Transmembrane helix</keyword>
<protein>
    <submittedName>
        <fullName evidence="2">NADH-ubiquinone oxidoreductase chain J</fullName>
        <ecNumber evidence="2">1.6.5.3</ecNumber>
    </submittedName>
</protein>
<organism evidence="2">
    <name type="scientific">hydrothermal vent metagenome</name>
    <dbReference type="NCBI Taxonomy" id="652676"/>
    <lineage>
        <taxon>unclassified sequences</taxon>
        <taxon>metagenomes</taxon>
        <taxon>ecological metagenomes</taxon>
    </lineage>
</organism>
<gene>
    <name evidence="2" type="ORF">MNBD_ACTINO02-1132</name>
</gene>
<evidence type="ECO:0000256" key="1">
    <source>
        <dbReference type="SAM" id="Phobius"/>
    </source>
</evidence>
<dbReference type="GO" id="GO:0008137">
    <property type="term" value="F:NADH dehydrogenase (ubiquinone) activity"/>
    <property type="evidence" value="ECO:0007669"/>
    <property type="project" value="InterPro"/>
</dbReference>
<dbReference type="Pfam" id="PF00499">
    <property type="entry name" value="Oxidored_q3"/>
    <property type="match status" value="1"/>
</dbReference>
<dbReference type="GO" id="GO:0016491">
    <property type="term" value="F:oxidoreductase activity"/>
    <property type="evidence" value="ECO:0007669"/>
    <property type="project" value="UniProtKB-KW"/>
</dbReference>
<reference evidence="2" key="1">
    <citation type="submission" date="2018-06" db="EMBL/GenBank/DDBJ databases">
        <authorList>
            <person name="Zhirakovskaya E."/>
        </authorList>
    </citation>
    <scope>NUCLEOTIDE SEQUENCE</scope>
</reference>
<dbReference type="AlphaFoldDB" id="A0A3B0SML9"/>
<proteinExistence type="predicted"/>
<feature type="transmembrane region" description="Helical" evidence="1">
    <location>
        <begin position="6"/>
        <end position="25"/>
    </location>
</feature>
<keyword evidence="1" id="KW-0472">Membrane</keyword>
<dbReference type="EC" id="1.6.5.3" evidence="2"/>
<accession>A0A3B0SML9</accession>
<keyword evidence="1" id="KW-0812">Transmembrane</keyword>
<dbReference type="EMBL" id="UOEK01000321">
    <property type="protein sequence ID" value="VAW05660.1"/>
    <property type="molecule type" value="Genomic_DNA"/>
</dbReference>
<name>A0A3B0SML9_9ZZZZ</name>
<evidence type="ECO:0000313" key="2">
    <source>
        <dbReference type="EMBL" id="VAW05660.1"/>
    </source>
</evidence>
<keyword evidence="2" id="KW-0560">Oxidoreductase</keyword>
<feature type="transmembrane region" description="Helical" evidence="1">
    <location>
        <begin position="59"/>
        <end position="79"/>
    </location>
</feature>
<dbReference type="InterPro" id="IPR042106">
    <property type="entry name" value="Nuo/plastoQ_OxRdtase_6_NuoJ"/>
</dbReference>
<dbReference type="Gene3D" id="1.20.120.1200">
    <property type="entry name" value="NADH-ubiquinone/plastoquinone oxidoreductase chain 6, subunit NuoJ"/>
    <property type="match status" value="1"/>
</dbReference>
<sequence length="178" mass="18995">MDVRVIIFVIFAIAAVAGAISMVLARNPVHSAFGLLMTMFAIAVFYIMNGAHFVAALQIMIYAGAVMTLFLFVIMLVGVDTSDEAEEHIPYQRPLAMILGSGLLILIVASGIQTWVNAAAQTGRGSLGTIENVSDELFGTWLLPFEATIFLLTIAAVGTIGLAQFAFNLRVAPGDDDE</sequence>
<feature type="transmembrane region" description="Helical" evidence="1">
    <location>
        <begin position="141"/>
        <end position="163"/>
    </location>
</feature>